<protein>
    <submittedName>
        <fullName evidence="2">CHAT domain-containing protein</fullName>
    </submittedName>
</protein>
<dbReference type="AlphaFoldDB" id="A0A1H9QHU5"/>
<dbReference type="STRING" id="155974.SAMN04487818_104280"/>
<dbReference type="Gene3D" id="1.25.40.10">
    <property type="entry name" value="Tetratricopeptide repeat domain"/>
    <property type="match status" value="1"/>
</dbReference>
<gene>
    <name evidence="2" type="ORF">SAMN04487818_104280</name>
</gene>
<dbReference type="Pfam" id="PF12770">
    <property type="entry name" value="CHAT"/>
    <property type="match status" value="1"/>
</dbReference>
<feature type="domain" description="CHAT" evidence="1">
    <location>
        <begin position="623"/>
        <end position="846"/>
    </location>
</feature>
<dbReference type="RefSeq" id="WP_245782295.1">
    <property type="nucleotide sequence ID" value="NZ_FOGI01000004.1"/>
</dbReference>
<accession>A0A1H9QHU5</accession>
<name>A0A1H9QHU5_9PSEU</name>
<dbReference type="InterPro" id="IPR011990">
    <property type="entry name" value="TPR-like_helical_dom_sf"/>
</dbReference>
<evidence type="ECO:0000313" key="2">
    <source>
        <dbReference type="EMBL" id="SER60024.1"/>
    </source>
</evidence>
<dbReference type="InterPro" id="IPR024983">
    <property type="entry name" value="CHAT_dom"/>
</dbReference>
<evidence type="ECO:0000259" key="1">
    <source>
        <dbReference type="Pfam" id="PF12770"/>
    </source>
</evidence>
<proteinExistence type="predicted"/>
<dbReference type="SUPFAM" id="SSF48452">
    <property type="entry name" value="TPR-like"/>
    <property type="match status" value="1"/>
</dbReference>
<evidence type="ECO:0000313" key="3">
    <source>
        <dbReference type="Proteomes" id="UP000199051"/>
    </source>
</evidence>
<reference evidence="3" key="1">
    <citation type="submission" date="2016-10" db="EMBL/GenBank/DDBJ databases">
        <authorList>
            <person name="Varghese N."/>
            <person name="Submissions S."/>
        </authorList>
    </citation>
    <scope>NUCLEOTIDE SEQUENCE [LARGE SCALE GENOMIC DNA]</scope>
    <source>
        <strain evidence="3">DSM 44260</strain>
    </source>
</reference>
<keyword evidence="3" id="KW-1185">Reference proteome</keyword>
<organism evidence="2 3">
    <name type="scientific">Actinokineospora terrae</name>
    <dbReference type="NCBI Taxonomy" id="155974"/>
    <lineage>
        <taxon>Bacteria</taxon>
        <taxon>Bacillati</taxon>
        <taxon>Actinomycetota</taxon>
        <taxon>Actinomycetes</taxon>
        <taxon>Pseudonocardiales</taxon>
        <taxon>Pseudonocardiaceae</taxon>
        <taxon>Actinokineospora</taxon>
    </lineage>
</organism>
<sequence length="863" mass="91900">MPAVRRAGALYRRGRKAVYAYTFARARALLGEALVVLDTAQVPTAPEAIELRVRVLVTLAYAETEGATITQGIARLSDADALLAQLPEGPLHAELAGLSLEQRGFLHIRAGNLEHALELLSEAAELLRAGLADGAGDPYVLASLYLNRSLAQIERAHTAAAIEELDTCIELCERYGLHDIAIKARHNRGYVAHMTGDVPTALRYFAETSRDCAARAPGMLPVVQLDQARALLAGGLVDEAARHLDDALPRLRRQRVGQDAAEAEIARAAAALLHGDTAQARRRARRSERMFTRRGNVRWAAVAALAALRADTLDALEGKGPNGSPRRVDTALPATAVALAEQLRGLALEDEAALALMMAVRLEIRRGDLDTAAKLLDQVPAPRVTTPVDHRMLLRLCRAELAVAEKDIRAALAQARAGLSELGHTRDRMGGLELVCGTAVHGRHLGELAVRLVLQGPRPDARRLFGWLERTRAQVYRYEPMPDIADPRVAEKAAELRLAKRTAQLVRLAGRSADKLEKQTAALEREVERQGWYASPWGRPRPVATLEAVAPALDGRVLVSFATSEDEIVAVVVSGTGARMVRLGSASAAAELAARLHADLDVLAPDTLPPPVVDVVKASAARSAGGLDKQLIQPLISLIGDSELVIVPTGALYAVPWGSLPSLWGRPLVVAPSATAWLSAATGAAPKGRTLLARGPMLTGLVAEDGPLREVYPDAVALDKEHATVASVLDALDGAELAHIAAHGEHEPTNALFSRLELADGPLFAYEVARLRQPPRQVVLAACELALNYVRPGDEALGYAGALLASGVRTVVAATSRVGDEAAATAMVTYHQLLTAGLTPAKALAKSIAEDPYRRPFICLGAG</sequence>
<dbReference type="Proteomes" id="UP000199051">
    <property type="component" value="Unassembled WGS sequence"/>
</dbReference>
<dbReference type="EMBL" id="FOGI01000004">
    <property type="protein sequence ID" value="SER60024.1"/>
    <property type="molecule type" value="Genomic_DNA"/>
</dbReference>